<dbReference type="AlphaFoldDB" id="A0AB34CFW9"/>
<comment type="caution">
    <text evidence="1">The sequence shown here is derived from an EMBL/GenBank/DDBJ whole genome shotgun (WGS) entry which is preliminary data.</text>
</comment>
<evidence type="ECO:0000313" key="2">
    <source>
        <dbReference type="Proteomes" id="UP000324255"/>
    </source>
</evidence>
<dbReference type="EMBL" id="VWVM01000016">
    <property type="protein sequence ID" value="KAA6121453.1"/>
    <property type="molecule type" value="Genomic_DNA"/>
</dbReference>
<dbReference type="Proteomes" id="UP000324255">
    <property type="component" value="Unassembled WGS sequence"/>
</dbReference>
<accession>A0AB34CFW9</accession>
<evidence type="ECO:0008006" key="3">
    <source>
        <dbReference type="Google" id="ProtNLM"/>
    </source>
</evidence>
<reference evidence="1 2" key="1">
    <citation type="submission" date="2019-09" db="EMBL/GenBank/DDBJ databases">
        <title>Genomic diversity of phyloplane-associated Pantoea species in Pakistan cotton crop.</title>
        <authorList>
            <person name="Tufail M.R."/>
            <person name="Cook D.R."/>
        </authorList>
    </citation>
    <scope>NUCLEOTIDE SEQUENCE [LARGE SCALE GENOMIC DNA]</scope>
    <source>
        <strain evidence="1 2">B_8</strain>
    </source>
</reference>
<name>A0AB34CFW9_9GAMM</name>
<gene>
    <name evidence="1" type="ORF">F3I20_18555</name>
</gene>
<protein>
    <recommendedName>
        <fullName evidence="3">Transposase</fullName>
    </recommendedName>
</protein>
<sequence length="71" mass="8314">MPRYFSCLQHLTLVLSDNKAPHLRKSQVKQFHYYCLIILDCCLSVPEKCSTRPYASLYGFVLRPAMHRDPL</sequence>
<evidence type="ECO:0000313" key="1">
    <source>
        <dbReference type="EMBL" id="KAA6121453.1"/>
    </source>
</evidence>
<organism evidence="1 2">
    <name type="scientific">Candidatus Pantoea gossypiicola</name>
    <dbReference type="NCBI Taxonomy" id="2608008"/>
    <lineage>
        <taxon>Bacteria</taxon>
        <taxon>Pseudomonadati</taxon>
        <taxon>Pseudomonadota</taxon>
        <taxon>Gammaproteobacteria</taxon>
        <taxon>Enterobacterales</taxon>
        <taxon>Erwiniaceae</taxon>
        <taxon>Pantoea</taxon>
    </lineage>
</organism>
<proteinExistence type="predicted"/>
<keyword evidence="2" id="KW-1185">Reference proteome</keyword>